<gene>
    <name evidence="2" type="primary">SPOSA6832_01231</name>
</gene>
<dbReference type="InterPro" id="IPR038586">
    <property type="entry name" value="Tctex-1-like_sf"/>
</dbReference>
<sequence length="190" mass="20355">MLAQPRSTPLPPAAAIPSLPAPPASSHLASTSSGPFPTAPPPPPPLPPSPPPPRRDFNQTLLRPFIKRILAAPDVTSAVWERDAEILGNRAHEWASEIKKRMVGEWSSLAPAAAPEPRMLTRRQDLEPRGYKYLVTVSVSERGSSSASSGSGRAVLATFWDPLSDVAVSEVFQNDTVVVAVLAVAIRILY</sequence>
<feature type="region of interest" description="Disordered" evidence="1">
    <location>
        <begin position="1"/>
        <end position="58"/>
    </location>
</feature>
<dbReference type="AlphaFoldDB" id="A0A0D6EIB1"/>
<accession>A0A0D6EIB1</accession>
<dbReference type="Gene3D" id="3.30.1140.40">
    <property type="entry name" value="Tctex-1"/>
    <property type="match status" value="1"/>
</dbReference>
<evidence type="ECO:0000256" key="1">
    <source>
        <dbReference type="SAM" id="MobiDB-lite"/>
    </source>
</evidence>
<evidence type="ECO:0000313" key="3">
    <source>
        <dbReference type="Proteomes" id="UP000243876"/>
    </source>
</evidence>
<keyword evidence="3" id="KW-1185">Reference proteome</keyword>
<feature type="compositionally biased region" description="Low complexity" evidence="1">
    <location>
        <begin position="24"/>
        <end position="36"/>
    </location>
</feature>
<protein>
    <submittedName>
        <fullName evidence="2">SPOSA6832_01231-mRNA-1:cds</fullName>
    </submittedName>
</protein>
<dbReference type="EMBL" id="CENE01000003">
    <property type="protein sequence ID" value="CEQ39689.1"/>
    <property type="molecule type" value="Genomic_DNA"/>
</dbReference>
<evidence type="ECO:0000313" key="2">
    <source>
        <dbReference type="EMBL" id="CEQ39689.1"/>
    </source>
</evidence>
<name>A0A0D6EIB1_SPOSA</name>
<dbReference type="OrthoDB" id="10260741at2759"/>
<dbReference type="Proteomes" id="UP000243876">
    <property type="component" value="Unassembled WGS sequence"/>
</dbReference>
<dbReference type="Pfam" id="PF03645">
    <property type="entry name" value="Tctex-1"/>
    <property type="match status" value="1"/>
</dbReference>
<proteinExistence type="predicted"/>
<feature type="compositionally biased region" description="Pro residues" evidence="1">
    <location>
        <begin position="8"/>
        <end position="23"/>
    </location>
</feature>
<reference evidence="3" key="1">
    <citation type="submission" date="2015-02" db="EMBL/GenBank/DDBJ databases">
        <authorList>
            <person name="Gon?alves P."/>
        </authorList>
    </citation>
    <scope>NUCLEOTIDE SEQUENCE [LARGE SCALE GENOMIC DNA]</scope>
</reference>
<dbReference type="CDD" id="cd21449">
    <property type="entry name" value="DLC-like_SF"/>
    <property type="match status" value="1"/>
</dbReference>
<organism evidence="2 3">
    <name type="scientific">Sporidiobolus salmonicolor</name>
    <name type="common">Yeast-like fungus</name>
    <name type="synonym">Sporobolomyces salmonicolor</name>
    <dbReference type="NCBI Taxonomy" id="5005"/>
    <lineage>
        <taxon>Eukaryota</taxon>
        <taxon>Fungi</taxon>
        <taxon>Dikarya</taxon>
        <taxon>Basidiomycota</taxon>
        <taxon>Pucciniomycotina</taxon>
        <taxon>Microbotryomycetes</taxon>
        <taxon>Sporidiobolales</taxon>
        <taxon>Sporidiobolaceae</taxon>
        <taxon>Sporobolomyces</taxon>
    </lineage>
</organism>
<dbReference type="InterPro" id="IPR005334">
    <property type="entry name" value="Tctex-1-like"/>
</dbReference>
<feature type="compositionally biased region" description="Pro residues" evidence="1">
    <location>
        <begin position="37"/>
        <end position="52"/>
    </location>
</feature>